<reference evidence="2" key="2">
    <citation type="journal article" name="Front. Microbiol.">
        <title>Degradative Capacity of Two Strains of Rhodonia placenta: From Phenotype to Genotype.</title>
        <authorList>
            <person name="Kolle M."/>
            <person name="Horta M.A.C."/>
            <person name="Nowrousian M."/>
            <person name="Ohm R.A."/>
            <person name="Benz J.P."/>
            <person name="Pilgard A."/>
        </authorList>
    </citation>
    <scope>NUCLEOTIDE SEQUENCE</scope>
    <source>
        <strain evidence="2">FPRL280</strain>
    </source>
</reference>
<sequence>MAPPRPSLSSSLTQSSVTSVARSSIDAPGLSRKLTFGSVRATSPSHFSASSPSLWSLPIDASHMYDPPESTKVIAQDKEKAGTVRIPLSLKASGNGTGLGAVAGVLSSPKAKKKRKLIIGGIHPQDERRFEATRRWCERFGEVSSFARVPNGDIYVDFRKAEVAETVCRVKARVYIDNVGSVCLSYFTGKRP</sequence>
<gene>
    <name evidence="2" type="ORF">IEO21_07596</name>
</gene>
<organism evidence="2 3">
    <name type="scientific">Rhodonia placenta</name>
    <dbReference type="NCBI Taxonomy" id="104341"/>
    <lineage>
        <taxon>Eukaryota</taxon>
        <taxon>Fungi</taxon>
        <taxon>Dikarya</taxon>
        <taxon>Basidiomycota</taxon>
        <taxon>Agaricomycotina</taxon>
        <taxon>Agaricomycetes</taxon>
        <taxon>Polyporales</taxon>
        <taxon>Adustoporiaceae</taxon>
        <taxon>Rhodonia</taxon>
    </lineage>
</organism>
<evidence type="ECO:0000256" key="1">
    <source>
        <dbReference type="SAM" id="MobiDB-lite"/>
    </source>
</evidence>
<evidence type="ECO:0000313" key="3">
    <source>
        <dbReference type="Proteomes" id="UP000639403"/>
    </source>
</evidence>
<evidence type="ECO:0008006" key="4">
    <source>
        <dbReference type="Google" id="ProtNLM"/>
    </source>
</evidence>
<proteinExistence type="predicted"/>
<feature type="region of interest" description="Disordered" evidence="1">
    <location>
        <begin position="1"/>
        <end position="25"/>
    </location>
</feature>
<feature type="compositionally biased region" description="Low complexity" evidence="1">
    <location>
        <begin position="7"/>
        <end position="20"/>
    </location>
</feature>
<dbReference type="AlphaFoldDB" id="A0A8H7NY77"/>
<evidence type="ECO:0000313" key="2">
    <source>
        <dbReference type="EMBL" id="KAF9809059.1"/>
    </source>
</evidence>
<comment type="caution">
    <text evidence="2">The sequence shown here is derived from an EMBL/GenBank/DDBJ whole genome shotgun (WGS) entry which is preliminary data.</text>
</comment>
<protein>
    <recommendedName>
        <fullName evidence="4">RRM domain-containing protein</fullName>
    </recommendedName>
</protein>
<dbReference type="EMBL" id="JADOXO010000221">
    <property type="protein sequence ID" value="KAF9809059.1"/>
    <property type="molecule type" value="Genomic_DNA"/>
</dbReference>
<reference evidence="2" key="1">
    <citation type="submission" date="2020-11" db="EMBL/GenBank/DDBJ databases">
        <authorList>
            <person name="Koelle M."/>
            <person name="Horta M.A.C."/>
            <person name="Nowrousian M."/>
            <person name="Ohm R.A."/>
            <person name="Benz P."/>
            <person name="Pilgard A."/>
        </authorList>
    </citation>
    <scope>NUCLEOTIDE SEQUENCE</scope>
    <source>
        <strain evidence="2">FPRL280</strain>
    </source>
</reference>
<dbReference type="Proteomes" id="UP000639403">
    <property type="component" value="Unassembled WGS sequence"/>
</dbReference>
<name>A0A8H7NY77_9APHY</name>
<accession>A0A8H7NY77</accession>